<proteinExistence type="predicted"/>
<dbReference type="RefSeq" id="WP_268058903.1">
    <property type="nucleotide sequence ID" value="NZ_JAPOHA010000011.1"/>
</dbReference>
<dbReference type="Proteomes" id="UP001082703">
    <property type="component" value="Unassembled WGS sequence"/>
</dbReference>
<evidence type="ECO:0000313" key="1">
    <source>
        <dbReference type="EMBL" id="MCY1714849.1"/>
    </source>
</evidence>
<protein>
    <submittedName>
        <fullName evidence="1">Uncharacterized protein</fullName>
    </submittedName>
</protein>
<dbReference type="EMBL" id="JAPOHA010000011">
    <property type="protein sequence ID" value="MCY1714849.1"/>
    <property type="molecule type" value="Genomic_DNA"/>
</dbReference>
<name>A0ABT4BVD4_9FIRM</name>
<gene>
    <name evidence="1" type="ORF">OUY18_11370</name>
</gene>
<sequence>MDLEREKEETKWFRKDGLRIKQTSEGKQTLVSVILDGYNICFKLMLFDFLDHIKEDLALDVKIKKIWNEQRVFVVDSKYVSDLINYIELFIGEWNIKISESTVSASDVISDELWYS</sequence>
<organism evidence="1 2">
    <name type="scientific">Caproiciproducens galactitolivorans</name>
    <dbReference type="NCBI Taxonomy" id="642589"/>
    <lineage>
        <taxon>Bacteria</taxon>
        <taxon>Bacillati</taxon>
        <taxon>Bacillota</taxon>
        <taxon>Clostridia</taxon>
        <taxon>Eubacteriales</taxon>
        <taxon>Acutalibacteraceae</taxon>
        <taxon>Caproiciproducens</taxon>
    </lineage>
</organism>
<comment type="caution">
    <text evidence="1">The sequence shown here is derived from an EMBL/GenBank/DDBJ whole genome shotgun (WGS) entry which is preliminary data.</text>
</comment>
<reference evidence="1 2" key="1">
    <citation type="submission" date="2022-11" db="EMBL/GenBank/DDBJ databases">
        <authorList>
            <person name="Caiyu Z."/>
        </authorList>
    </citation>
    <scope>NUCLEOTIDE SEQUENCE [LARGE SCALE GENOMIC DNA]</scope>
    <source>
        <strain evidence="1 2">YR-4</strain>
    </source>
</reference>
<accession>A0ABT4BVD4</accession>
<keyword evidence="2" id="KW-1185">Reference proteome</keyword>
<evidence type="ECO:0000313" key="2">
    <source>
        <dbReference type="Proteomes" id="UP001082703"/>
    </source>
</evidence>